<feature type="chain" id="PRO_5043633128" evidence="1">
    <location>
        <begin position="20"/>
        <end position="409"/>
    </location>
</feature>
<dbReference type="InterPro" id="IPR010870">
    <property type="entry name" value="Porin_O/P"/>
</dbReference>
<sequence length="409" mass="45911">MKKTIIMALLAAASVSASAQQKQTIEIPSWLSNVKLSGYGMTQYQYSGQKDAESNSFNIRMARISLEGRIAGDFYWKTQIQFNGNTSTLGSSPRMVDLFAEWQKYEYFKVKIGQFKNPFTFENPMHPIDQGFMGYSQNVSKLAGFSDRAGEHASNGRDIGLQFQGDFLKNANGRNLLHYQIGVFNGQGTNTKDVDQQKNVIGGVWVMPVSGMRIGAFGWTGSYARKGEWHDNNNGIIQYEPALDANGNQKLDNDGKPIMQEKTFSGTRSLNQNRYAFSFEYKKDGWTVRSEYIHSTGKAFAKSITNFNDANAKDCNLNAKIGDKAQGVYGLVIAPLAQLPKNSRIDVKARYDMYQPNGKSNMQRTQYEAGLNFHIGKRISILTEYALINDKTLAKHNYSMADAEVCFRF</sequence>
<dbReference type="Gene3D" id="2.40.160.10">
    <property type="entry name" value="Porin"/>
    <property type="match status" value="1"/>
</dbReference>
<dbReference type="EMBL" id="JANDWN010000010">
    <property type="protein sequence ID" value="MCP9599419.1"/>
    <property type="molecule type" value="Genomic_DNA"/>
</dbReference>
<dbReference type="SUPFAM" id="SSF56935">
    <property type="entry name" value="Porins"/>
    <property type="match status" value="1"/>
</dbReference>
<dbReference type="AlphaFoldDB" id="A0AAW5IRW7"/>
<evidence type="ECO:0000313" key="3">
    <source>
        <dbReference type="Proteomes" id="UP001204486"/>
    </source>
</evidence>
<reference evidence="2" key="1">
    <citation type="submission" date="2022-07" db="EMBL/GenBank/DDBJ databases">
        <title>Prevotella copri.</title>
        <authorList>
            <person name="Yang C."/>
        </authorList>
    </citation>
    <scope>NUCLEOTIDE SEQUENCE</scope>
    <source>
        <strain evidence="2">HF1476</strain>
    </source>
</reference>
<organism evidence="2 3">
    <name type="scientific">Segatella copri</name>
    <dbReference type="NCBI Taxonomy" id="165179"/>
    <lineage>
        <taxon>Bacteria</taxon>
        <taxon>Pseudomonadati</taxon>
        <taxon>Bacteroidota</taxon>
        <taxon>Bacteroidia</taxon>
        <taxon>Bacteroidales</taxon>
        <taxon>Prevotellaceae</taxon>
        <taxon>Segatella</taxon>
    </lineage>
</organism>
<dbReference type="Proteomes" id="UP001204486">
    <property type="component" value="Unassembled WGS sequence"/>
</dbReference>
<comment type="caution">
    <text evidence="2">The sequence shown here is derived from an EMBL/GenBank/DDBJ whole genome shotgun (WGS) entry which is preliminary data.</text>
</comment>
<accession>A0AAW5IRW7</accession>
<name>A0AAW5IRW7_9BACT</name>
<evidence type="ECO:0000256" key="1">
    <source>
        <dbReference type="SAM" id="SignalP"/>
    </source>
</evidence>
<dbReference type="Pfam" id="PF07396">
    <property type="entry name" value="Porin_O_P"/>
    <property type="match status" value="1"/>
</dbReference>
<proteinExistence type="predicted"/>
<keyword evidence="1" id="KW-0732">Signal</keyword>
<feature type="signal peptide" evidence="1">
    <location>
        <begin position="1"/>
        <end position="19"/>
    </location>
</feature>
<evidence type="ECO:0000313" key="2">
    <source>
        <dbReference type="EMBL" id="MCP9599419.1"/>
    </source>
</evidence>
<dbReference type="RefSeq" id="WP_254973494.1">
    <property type="nucleotide sequence ID" value="NZ_JANDWK010000010.1"/>
</dbReference>
<dbReference type="InterPro" id="IPR023614">
    <property type="entry name" value="Porin_dom_sf"/>
</dbReference>
<gene>
    <name evidence="2" type="ORF">NNC55_05550</name>
</gene>
<protein>
    <submittedName>
        <fullName evidence="2">OprO/OprP family phosphate-selective porin</fullName>
    </submittedName>
</protein>